<dbReference type="AlphaFoldDB" id="A0A2A2D4Y6"/>
<evidence type="ECO:0000256" key="9">
    <source>
        <dbReference type="ARBA" id="ARBA00030757"/>
    </source>
</evidence>
<gene>
    <name evidence="13" type="ORF">CK936_23355</name>
</gene>
<organism evidence="13 14">
    <name type="scientific">Streptomyces albireticuli</name>
    <dbReference type="NCBI Taxonomy" id="1940"/>
    <lineage>
        <taxon>Bacteria</taxon>
        <taxon>Bacillati</taxon>
        <taxon>Actinomycetota</taxon>
        <taxon>Actinomycetes</taxon>
        <taxon>Kitasatosporales</taxon>
        <taxon>Streptomycetaceae</taxon>
        <taxon>Streptomyces</taxon>
    </lineage>
</organism>
<evidence type="ECO:0000256" key="3">
    <source>
        <dbReference type="ARBA" id="ARBA00011890"/>
    </source>
</evidence>
<comment type="subcellular location">
    <subcellularLocation>
        <location evidence="1">Cytoplasm</location>
    </subcellularLocation>
</comment>
<dbReference type="SUPFAM" id="SSF53335">
    <property type="entry name" value="S-adenosyl-L-methionine-dependent methyltransferases"/>
    <property type="match status" value="1"/>
</dbReference>
<protein>
    <recommendedName>
        <fullName evidence="4">Protein-L-isoaspartate O-methyltransferase</fullName>
        <ecNumber evidence="3">2.1.1.77</ecNumber>
    </recommendedName>
    <alternativeName>
        <fullName evidence="11">L-isoaspartyl protein carboxyl methyltransferase</fullName>
    </alternativeName>
    <alternativeName>
        <fullName evidence="9">Protein L-isoaspartyl methyltransferase</fullName>
    </alternativeName>
    <alternativeName>
        <fullName evidence="10">Protein-beta-aspartate methyltransferase</fullName>
    </alternativeName>
</protein>
<dbReference type="GO" id="GO:0005737">
    <property type="term" value="C:cytoplasm"/>
    <property type="evidence" value="ECO:0007669"/>
    <property type="project" value="UniProtKB-SubCell"/>
</dbReference>
<comment type="similarity">
    <text evidence="2">Belongs to the methyltransferase superfamily. L-isoaspartyl/D-aspartyl protein methyltransferase family.</text>
</comment>
<feature type="region of interest" description="Disordered" evidence="12">
    <location>
        <begin position="235"/>
        <end position="265"/>
    </location>
</feature>
<name>A0A2A2D4Y6_9ACTN</name>
<dbReference type="GO" id="GO:0032259">
    <property type="term" value="P:methylation"/>
    <property type="evidence" value="ECO:0007669"/>
    <property type="project" value="UniProtKB-KW"/>
</dbReference>
<dbReference type="EC" id="2.1.1.77" evidence="3"/>
<dbReference type="PANTHER" id="PTHR11579:SF0">
    <property type="entry name" value="PROTEIN-L-ISOASPARTATE(D-ASPARTATE) O-METHYLTRANSFERASE"/>
    <property type="match status" value="1"/>
</dbReference>
<evidence type="ECO:0000256" key="2">
    <source>
        <dbReference type="ARBA" id="ARBA00005369"/>
    </source>
</evidence>
<evidence type="ECO:0000313" key="14">
    <source>
        <dbReference type="Proteomes" id="UP000218944"/>
    </source>
</evidence>
<dbReference type="GO" id="GO:0004719">
    <property type="term" value="F:protein-L-isoaspartate (D-aspartate) O-methyltransferase activity"/>
    <property type="evidence" value="ECO:0007669"/>
    <property type="project" value="UniProtKB-EC"/>
</dbReference>
<keyword evidence="6 13" id="KW-0489">Methyltransferase</keyword>
<evidence type="ECO:0000256" key="7">
    <source>
        <dbReference type="ARBA" id="ARBA00022679"/>
    </source>
</evidence>
<accession>A0A2A2D4Y6</accession>
<dbReference type="EMBL" id="NSJV01000442">
    <property type="protein sequence ID" value="PAU46594.1"/>
    <property type="molecule type" value="Genomic_DNA"/>
</dbReference>
<evidence type="ECO:0000256" key="8">
    <source>
        <dbReference type="ARBA" id="ARBA00022691"/>
    </source>
</evidence>
<dbReference type="CDD" id="cd02440">
    <property type="entry name" value="AdoMet_MTases"/>
    <property type="match status" value="1"/>
</dbReference>
<keyword evidence="7 13" id="KW-0808">Transferase</keyword>
<dbReference type="Proteomes" id="UP000218944">
    <property type="component" value="Unassembled WGS sequence"/>
</dbReference>
<evidence type="ECO:0000256" key="11">
    <source>
        <dbReference type="ARBA" id="ARBA00031350"/>
    </source>
</evidence>
<evidence type="ECO:0000256" key="4">
    <source>
        <dbReference type="ARBA" id="ARBA00013346"/>
    </source>
</evidence>
<sequence>MNWKPLARRLAAGLEESGDLVSGQWSEAFESTPRHAFVPAFYRNMGGAPSVWRELGVGDGPDWLEPIYTNVSLVTRLDPRTVRQVEGGWTGVPTSSSTQPSLTARMLEALGVEPGHTVLDAGTGTGYQAALLAHRLGTAGQLTTADIDPELTASAKGRLEELGYAPVVVACDVTVHPWQQFDRVIVTCGLSRITESLRAAVAPGGRLIANVGAPLGSGLVVLDADGEGVLEGRFHPGGGSFMPARTDRSSYPRTGGDAQAAGEEGPAGVPADVFLDYHFAFLLAVHLPGVQVQYGTDDQGQAMRRLVVPGGSSSETVYPESGPAYYRETGDHGLWPAVERCWSWFVEHGQPSWDRFGLTVTPDGQRLWFETPKQVVVQV</sequence>
<evidence type="ECO:0000256" key="10">
    <source>
        <dbReference type="ARBA" id="ARBA00031323"/>
    </source>
</evidence>
<evidence type="ECO:0000256" key="6">
    <source>
        <dbReference type="ARBA" id="ARBA00022603"/>
    </source>
</evidence>
<evidence type="ECO:0000256" key="12">
    <source>
        <dbReference type="SAM" id="MobiDB-lite"/>
    </source>
</evidence>
<feature type="compositionally biased region" description="Low complexity" evidence="12">
    <location>
        <begin position="255"/>
        <end position="265"/>
    </location>
</feature>
<evidence type="ECO:0000256" key="1">
    <source>
        <dbReference type="ARBA" id="ARBA00004496"/>
    </source>
</evidence>
<dbReference type="Gene3D" id="3.40.50.150">
    <property type="entry name" value="Vaccinia Virus protein VP39"/>
    <property type="match status" value="1"/>
</dbReference>
<dbReference type="InterPro" id="IPR000682">
    <property type="entry name" value="PCMT"/>
</dbReference>
<comment type="caution">
    <text evidence="13">The sequence shown here is derived from an EMBL/GenBank/DDBJ whole genome shotgun (WGS) entry which is preliminary data.</text>
</comment>
<proteinExistence type="inferred from homology"/>
<keyword evidence="8" id="KW-0949">S-adenosyl-L-methionine</keyword>
<keyword evidence="14" id="KW-1185">Reference proteome</keyword>
<reference evidence="13 14" key="1">
    <citation type="submission" date="2017-08" db="EMBL/GenBank/DDBJ databases">
        <title>Genome sequence of Streptomyces albireticuli NRRL B-1670.</title>
        <authorList>
            <person name="Graham D.E."/>
            <person name="Mahan K.M."/>
            <person name="Klingeman D.M."/>
            <person name="Hettich R.L."/>
            <person name="Parry R.J."/>
            <person name="Spain J.C."/>
        </authorList>
    </citation>
    <scope>NUCLEOTIDE SEQUENCE [LARGE SCALE GENOMIC DNA]</scope>
    <source>
        <strain evidence="13 14">NRRL B-1670</strain>
    </source>
</reference>
<evidence type="ECO:0000313" key="13">
    <source>
        <dbReference type="EMBL" id="PAU46594.1"/>
    </source>
</evidence>
<evidence type="ECO:0000256" key="5">
    <source>
        <dbReference type="ARBA" id="ARBA00022490"/>
    </source>
</evidence>
<dbReference type="InterPro" id="IPR029063">
    <property type="entry name" value="SAM-dependent_MTases_sf"/>
</dbReference>
<dbReference type="PANTHER" id="PTHR11579">
    <property type="entry name" value="PROTEIN-L-ISOASPARTATE O-METHYLTRANSFERASE"/>
    <property type="match status" value="1"/>
</dbReference>
<dbReference type="Pfam" id="PF01135">
    <property type="entry name" value="PCMT"/>
    <property type="match status" value="1"/>
</dbReference>
<keyword evidence="5" id="KW-0963">Cytoplasm</keyword>